<accession>A0ABT2HBA0</accession>
<reference evidence="2" key="1">
    <citation type="submission" date="2022-08" db="EMBL/GenBank/DDBJ databases">
        <authorList>
            <person name="Deng Y."/>
            <person name="Han X.-F."/>
            <person name="Zhang Y.-Q."/>
        </authorList>
    </citation>
    <scope>NUCLEOTIDE SEQUENCE</scope>
    <source>
        <strain evidence="2">CPCC 203386</strain>
    </source>
</reference>
<proteinExistence type="predicted"/>
<evidence type="ECO:0000313" key="2">
    <source>
        <dbReference type="EMBL" id="MCS5737248.1"/>
    </source>
</evidence>
<keyword evidence="3" id="KW-1185">Reference proteome</keyword>
<comment type="caution">
    <text evidence="2">The sequence shown here is derived from an EMBL/GenBank/DDBJ whole genome shotgun (WGS) entry which is preliminary data.</text>
</comment>
<feature type="non-terminal residue" evidence="2">
    <location>
        <position position="1"/>
    </location>
</feature>
<protein>
    <submittedName>
        <fullName evidence="2">Uncharacterized protein</fullName>
    </submittedName>
</protein>
<dbReference type="EMBL" id="JANLCJ010000537">
    <property type="protein sequence ID" value="MCS5737248.1"/>
    <property type="molecule type" value="Genomic_DNA"/>
</dbReference>
<name>A0ABT2HBA0_9MICO</name>
<evidence type="ECO:0000313" key="3">
    <source>
        <dbReference type="Proteomes" id="UP001165586"/>
    </source>
</evidence>
<sequence length="118" mass="13637">QLQVQKLQSDSEHTQAQAKSLVQDAHSKAERQVMDGQIAADETARKDAELQFLMQNAADKTYLEGQRIQRERDQDVLRYQQHAEKRDIEQERADTEALKVQTQAMLESRKQSLSTIQQ</sequence>
<dbReference type="Proteomes" id="UP001165586">
    <property type="component" value="Unassembled WGS sequence"/>
</dbReference>
<organism evidence="2 3">
    <name type="scientific">Herbiconiux daphne</name>
    <dbReference type="NCBI Taxonomy" id="2970914"/>
    <lineage>
        <taxon>Bacteria</taxon>
        <taxon>Bacillati</taxon>
        <taxon>Actinomycetota</taxon>
        <taxon>Actinomycetes</taxon>
        <taxon>Micrococcales</taxon>
        <taxon>Microbacteriaceae</taxon>
        <taxon>Herbiconiux</taxon>
    </lineage>
</organism>
<dbReference type="RefSeq" id="WP_259543594.1">
    <property type="nucleotide sequence ID" value="NZ_JANLCJ010000537.1"/>
</dbReference>
<feature type="region of interest" description="Disordered" evidence="1">
    <location>
        <begin position="1"/>
        <end position="29"/>
    </location>
</feature>
<evidence type="ECO:0000256" key="1">
    <source>
        <dbReference type="SAM" id="MobiDB-lite"/>
    </source>
</evidence>
<feature type="compositionally biased region" description="Polar residues" evidence="1">
    <location>
        <begin position="1"/>
        <end position="20"/>
    </location>
</feature>
<gene>
    <name evidence="2" type="ORF">N1032_26315</name>
</gene>